<proteinExistence type="inferred from homology"/>
<keyword evidence="3 9" id="KW-0808">Transferase</keyword>
<evidence type="ECO:0000256" key="5">
    <source>
        <dbReference type="ARBA" id="ARBA00023098"/>
    </source>
</evidence>
<dbReference type="Pfam" id="PF08541">
    <property type="entry name" value="ACP_syn_III_C"/>
    <property type="match status" value="1"/>
</dbReference>
<dbReference type="RefSeq" id="WP_378590096.1">
    <property type="nucleotide sequence ID" value="NZ_JBHSKD010000009.1"/>
</dbReference>
<evidence type="ECO:0000256" key="9">
    <source>
        <dbReference type="HAMAP-Rule" id="MF_01815"/>
    </source>
</evidence>
<comment type="subcellular location">
    <subcellularLocation>
        <location evidence="9">Cytoplasm</location>
    </subcellularLocation>
</comment>
<evidence type="ECO:0000313" key="13">
    <source>
        <dbReference type="Proteomes" id="UP001596087"/>
    </source>
</evidence>
<dbReference type="Pfam" id="PF08545">
    <property type="entry name" value="ACP_syn_III"/>
    <property type="match status" value="1"/>
</dbReference>
<gene>
    <name evidence="9" type="primary">fabH</name>
    <name evidence="12" type="ORF">ACFPGP_11265</name>
</gene>
<dbReference type="PANTHER" id="PTHR43091:SF1">
    <property type="entry name" value="BETA-KETOACYL-[ACYL-CARRIER-PROTEIN] SYNTHASE III, CHLOROPLASTIC"/>
    <property type="match status" value="1"/>
</dbReference>
<evidence type="ECO:0000259" key="10">
    <source>
        <dbReference type="Pfam" id="PF08541"/>
    </source>
</evidence>
<dbReference type="InterPro" id="IPR013751">
    <property type="entry name" value="ACP_syn_III_N"/>
</dbReference>
<dbReference type="InterPro" id="IPR013747">
    <property type="entry name" value="ACP_syn_III_C"/>
</dbReference>
<dbReference type="NCBIfam" id="TIGR00747">
    <property type="entry name" value="fabH"/>
    <property type="match status" value="1"/>
</dbReference>
<reference evidence="13" key="1">
    <citation type="journal article" date="2019" name="Int. J. Syst. Evol. Microbiol.">
        <title>The Global Catalogue of Microorganisms (GCM) 10K type strain sequencing project: providing services to taxonomists for standard genome sequencing and annotation.</title>
        <authorList>
            <consortium name="The Broad Institute Genomics Platform"/>
            <consortium name="The Broad Institute Genome Sequencing Center for Infectious Disease"/>
            <person name="Wu L."/>
            <person name="Ma J."/>
        </authorList>
    </citation>
    <scope>NUCLEOTIDE SEQUENCE [LARGE SCALE GENOMIC DNA]</scope>
    <source>
        <strain evidence="13">DFY41</strain>
    </source>
</reference>
<dbReference type="SUPFAM" id="SSF53901">
    <property type="entry name" value="Thiolase-like"/>
    <property type="match status" value="1"/>
</dbReference>
<keyword evidence="5 9" id="KW-0443">Lipid metabolism</keyword>
<dbReference type="EMBL" id="JBHSKD010000009">
    <property type="protein sequence ID" value="MFC5177254.1"/>
    <property type="molecule type" value="Genomic_DNA"/>
</dbReference>
<comment type="function">
    <text evidence="9">Catalyzes the condensation reaction of fatty acid synthesis by the addition to an acyl acceptor of two carbons from malonyl-ACP. Catalyzes the first condensation reaction which initiates fatty acid synthesis and may therefore play a role in governing the total rate of fatty acid production. Possesses both acetoacetyl-ACP synthase and acetyl transacylase activities. Its substrate specificity determines the biosynthesis of branched-chain and/or straight-chain of fatty acids.</text>
</comment>
<keyword evidence="6 9" id="KW-0275">Fatty acid biosynthesis</keyword>
<feature type="active site" evidence="9">
    <location>
        <position position="121"/>
    </location>
</feature>
<dbReference type="Gene3D" id="3.40.47.10">
    <property type="match status" value="2"/>
</dbReference>
<comment type="catalytic activity">
    <reaction evidence="9">
        <text>malonyl-[ACP] + acetyl-CoA + H(+) = 3-oxobutanoyl-[ACP] + CO2 + CoA</text>
        <dbReference type="Rhea" id="RHEA:12080"/>
        <dbReference type="Rhea" id="RHEA-COMP:9623"/>
        <dbReference type="Rhea" id="RHEA-COMP:9625"/>
        <dbReference type="ChEBI" id="CHEBI:15378"/>
        <dbReference type="ChEBI" id="CHEBI:16526"/>
        <dbReference type="ChEBI" id="CHEBI:57287"/>
        <dbReference type="ChEBI" id="CHEBI:57288"/>
        <dbReference type="ChEBI" id="CHEBI:78449"/>
        <dbReference type="ChEBI" id="CHEBI:78450"/>
        <dbReference type="EC" id="2.3.1.180"/>
    </reaction>
</comment>
<keyword evidence="2 9" id="KW-0444">Lipid biosynthesis</keyword>
<dbReference type="InterPro" id="IPR004655">
    <property type="entry name" value="FabH"/>
</dbReference>
<organism evidence="12 13">
    <name type="scientific">Nocardioides taihuensis</name>
    <dbReference type="NCBI Taxonomy" id="1835606"/>
    <lineage>
        <taxon>Bacteria</taxon>
        <taxon>Bacillati</taxon>
        <taxon>Actinomycetota</taxon>
        <taxon>Actinomycetes</taxon>
        <taxon>Propionibacteriales</taxon>
        <taxon>Nocardioidaceae</taxon>
        <taxon>Nocardioides</taxon>
    </lineage>
</organism>
<feature type="region of interest" description="ACP-binding" evidence="9">
    <location>
        <begin position="262"/>
        <end position="266"/>
    </location>
</feature>
<evidence type="ECO:0000256" key="2">
    <source>
        <dbReference type="ARBA" id="ARBA00022516"/>
    </source>
</evidence>
<dbReference type="HAMAP" id="MF_01815">
    <property type="entry name" value="FabH"/>
    <property type="match status" value="1"/>
</dbReference>
<evidence type="ECO:0000256" key="4">
    <source>
        <dbReference type="ARBA" id="ARBA00022832"/>
    </source>
</evidence>
<comment type="pathway">
    <text evidence="9">Lipid metabolism; fatty acid biosynthesis.</text>
</comment>
<feature type="active site" evidence="9">
    <location>
        <position position="292"/>
    </location>
</feature>
<sequence length="336" mass="35256">MSIRSTTGAANARILGIGAYRPSRIVPNADVVDAIDSSDEWIQQRSGIKQRRWAMPEETVQMMSVAASRRALERAGIAPEQIDAVVVATVSHLLQTPAVATAVAHELGTNQAAAFDISAACAGFCHGVALGADMVRGGSAGHVLVIGVERLSDITDVHDRGTAFIFADGAGAAVIGPSEEPGIGPVVWGSDGEQFDLIRQREDWRDVVGSPGAPGSGVMPHLTMQGNPVFRWASFAMAKVSQQALDRAGVAIEDLDVFVPHQANMRIIDAMARSMKLPERVQVARDIAEQGNTSAASIPLALDRMIEEGTAKSGDTALFVAFGAGLAYAAQVVVVP</sequence>
<evidence type="ECO:0000256" key="6">
    <source>
        <dbReference type="ARBA" id="ARBA00023160"/>
    </source>
</evidence>
<dbReference type="NCBIfam" id="NF006829">
    <property type="entry name" value="PRK09352.1"/>
    <property type="match status" value="1"/>
</dbReference>
<evidence type="ECO:0000256" key="1">
    <source>
        <dbReference type="ARBA" id="ARBA00008642"/>
    </source>
</evidence>
<dbReference type="CDD" id="cd00830">
    <property type="entry name" value="KAS_III"/>
    <property type="match status" value="1"/>
</dbReference>
<feature type="domain" description="Beta-ketoacyl-[acyl-carrier-protein] synthase III C-terminal" evidence="10">
    <location>
        <begin position="245"/>
        <end position="333"/>
    </location>
</feature>
<evidence type="ECO:0000259" key="11">
    <source>
        <dbReference type="Pfam" id="PF08545"/>
    </source>
</evidence>
<accession>A0ABW0BIU8</accession>
<feature type="domain" description="Beta-ketoacyl-[acyl-carrier-protein] synthase III N-terminal" evidence="11">
    <location>
        <begin position="115"/>
        <end position="192"/>
    </location>
</feature>
<dbReference type="GO" id="GO:0033818">
    <property type="term" value="F:beta-ketoacyl-acyl-carrier-protein synthase III activity"/>
    <property type="evidence" value="ECO:0007669"/>
    <property type="project" value="UniProtKB-EC"/>
</dbReference>
<dbReference type="Proteomes" id="UP001596087">
    <property type="component" value="Unassembled WGS sequence"/>
</dbReference>
<keyword evidence="13" id="KW-1185">Reference proteome</keyword>
<evidence type="ECO:0000313" key="12">
    <source>
        <dbReference type="EMBL" id="MFC5177254.1"/>
    </source>
</evidence>
<evidence type="ECO:0000256" key="7">
    <source>
        <dbReference type="ARBA" id="ARBA00023268"/>
    </source>
</evidence>
<feature type="active site" evidence="9">
    <location>
        <position position="261"/>
    </location>
</feature>
<dbReference type="PANTHER" id="PTHR43091">
    <property type="entry name" value="3-OXOACYL-[ACYL-CARRIER-PROTEIN] SYNTHASE"/>
    <property type="match status" value="1"/>
</dbReference>
<dbReference type="InterPro" id="IPR016039">
    <property type="entry name" value="Thiolase-like"/>
</dbReference>
<evidence type="ECO:0000256" key="3">
    <source>
        <dbReference type="ARBA" id="ARBA00022679"/>
    </source>
</evidence>
<keyword evidence="9" id="KW-0963">Cytoplasm</keyword>
<dbReference type="EC" id="2.3.1.180" evidence="9"/>
<comment type="subunit">
    <text evidence="9">Homodimer.</text>
</comment>
<comment type="domain">
    <text evidence="9">The last Arg residue of the ACP-binding site is essential for the weak association between ACP/AcpP and FabH.</text>
</comment>
<evidence type="ECO:0000256" key="8">
    <source>
        <dbReference type="ARBA" id="ARBA00023315"/>
    </source>
</evidence>
<comment type="caution">
    <text evidence="12">The sequence shown here is derived from an EMBL/GenBank/DDBJ whole genome shotgun (WGS) entry which is preliminary data.</text>
</comment>
<keyword evidence="4 9" id="KW-0276">Fatty acid metabolism</keyword>
<keyword evidence="7 9" id="KW-0511">Multifunctional enzyme</keyword>
<keyword evidence="8 9" id="KW-0012">Acyltransferase</keyword>
<comment type="similarity">
    <text evidence="1 9">Belongs to the thiolase-like superfamily. FabH family.</text>
</comment>
<name>A0ABW0BIU8_9ACTN</name>
<protein>
    <recommendedName>
        <fullName evidence="9">Beta-ketoacyl-[acyl-carrier-protein] synthase III</fullName>
        <shortName evidence="9">Beta-ketoacyl-ACP synthase III</shortName>
        <shortName evidence="9">KAS III</shortName>
        <ecNumber evidence="9">2.3.1.180</ecNumber>
    </recommendedName>
    <alternativeName>
        <fullName evidence="9">3-oxoacyl-[acyl-carrier-protein] synthase 3</fullName>
    </alternativeName>
    <alternativeName>
        <fullName evidence="9">3-oxoacyl-[acyl-carrier-protein] synthase III</fullName>
    </alternativeName>
</protein>